<reference evidence="2" key="2">
    <citation type="submission" date="2019-10" db="EMBL/GenBank/DDBJ databases">
        <title>A de novo genome assembly of a pear dwarfing rootstock.</title>
        <authorList>
            <person name="Wang F."/>
            <person name="Wang J."/>
            <person name="Li S."/>
            <person name="Zhang Y."/>
            <person name="Fang M."/>
            <person name="Ma L."/>
            <person name="Zhao Y."/>
            <person name="Jiang S."/>
        </authorList>
    </citation>
    <scope>NUCLEOTIDE SEQUENCE [LARGE SCALE GENOMIC DNA]</scope>
</reference>
<organism evidence="1 2">
    <name type="scientific">Pyrus ussuriensis x Pyrus communis</name>
    <dbReference type="NCBI Taxonomy" id="2448454"/>
    <lineage>
        <taxon>Eukaryota</taxon>
        <taxon>Viridiplantae</taxon>
        <taxon>Streptophyta</taxon>
        <taxon>Embryophyta</taxon>
        <taxon>Tracheophyta</taxon>
        <taxon>Spermatophyta</taxon>
        <taxon>Magnoliopsida</taxon>
        <taxon>eudicotyledons</taxon>
        <taxon>Gunneridae</taxon>
        <taxon>Pentapetalae</taxon>
        <taxon>rosids</taxon>
        <taxon>fabids</taxon>
        <taxon>Rosales</taxon>
        <taxon>Rosaceae</taxon>
        <taxon>Amygdaloideae</taxon>
        <taxon>Maleae</taxon>
        <taxon>Pyrus</taxon>
    </lineage>
</organism>
<evidence type="ECO:0000313" key="2">
    <source>
        <dbReference type="Proteomes" id="UP000327157"/>
    </source>
</evidence>
<reference evidence="1 2" key="1">
    <citation type="submission" date="2019-09" db="EMBL/GenBank/DDBJ databases">
        <authorList>
            <person name="Ou C."/>
        </authorList>
    </citation>
    <scope>NUCLEOTIDE SEQUENCE [LARGE SCALE GENOMIC DNA]</scope>
    <source>
        <strain evidence="1">S2</strain>
        <tissue evidence="1">Leaf</tissue>
    </source>
</reference>
<dbReference type="PROSITE" id="PS51257">
    <property type="entry name" value="PROKAR_LIPOPROTEIN"/>
    <property type="match status" value="1"/>
</dbReference>
<evidence type="ECO:0000313" key="1">
    <source>
        <dbReference type="EMBL" id="KAB2635746.1"/>
    </source>
</evidence>
<dbReference type="Proteomes" id="UP000327157">
    <property type="component" value="Chromosome 5"/>
</dbReference>
<protein>
    <submittedName>
        <fullName evidence="1">65-kDa microtubule-associated protein 3-like</fullName>
    </submittedName>
</protein>
<keyword evidence="2" id="KW-1185">Reference proteome</keyword>
<sequence length="179" mass="19676">MLLWNRFDYLLPQNLSASSSVACRCTSSSSSFSSVAYRYTSGRRGLGLDVAGLYIKKHSFGAPNPFEVETPTIRKPFSPISVPVSIPSENVAFGTTPLKPRTVADEENKTPKVMPIFTPTTPSTVLVPMQTTMTPAPPPPVPFATNLVQEIPEEIEYSFEERRAGFVLPKTHVKSMIQV</sequence>
<comment type="caution">
    <text evidence="1">The sequence shown here is derived from an EMBL/GenBank/DDBJ whole genome shotgun (WGS) entry which is preliminary data.</text>
</comment>
<accession>A0A5N5I6H5</accession>
<proteinExistence type="predicted"/>
<dbReference type="AlphaFoldDB" id="A0A5N5I6H5"/>
<name>A0A5N5I6H5_9ROSA</name>
<gene>
    <name evidence="1" type="ORF">D8674_026280</name>
</gene>
<dbReference type="EMBL" id="SMOL01000004">
    <property type="protein sequence ID" value="KAB2635746.1"/>
    <property type="molecule type" value="Genomic_DNA"/>
</dbReference>
<reference evidence="1 2" key="3">
    <citation type="submission" date="2019-11" db="EMBL/GenBank/DDBJ databases">
        <title>A de novo genome assembly of a pear dwarfing rootstock.</title>
        <authorList>
            <person name="Wang F."/>
            <person name="Wang J."/>
            <person name="Li S."/>
            <person name="Zhang Y."/>
            <person name="Fang M."/>
            <person name="Ma L."/>
            <person name="Zhao Y."/>
            <person name="Jiang S."/>
        </authorList>
    </citation>
    <scope>NUCLEOTIDE SEQUENCE [LARGE SCALE GENOMIC DNA]</scope>
    <source>
        <strain evidence="1">S2</strain>
        <tissue evidence="1">Leaf</tissue>
    </source>
</reference>